<feature type="domain" description="VOC" evidence="1">
    <location>
        <begin position="4"/>
        <end position="121"/>
    </location>
</feature>
<sequence length="125" mass="12930">MNNAVGWFELYVQDMPRAKAFYEAVFAVTLTPLQADGLEMWAFPMDDQATGASGALVQMPGCPSGGGGTIVYFSCEDCAVQEARAAAAGGTVQRGKFSIGPYGFIALVSDTEGNVIGLHSGPTAG</sequence>
<dbReference type="InterPro" id="IPR052164">
    <property type="entry name" value="Anthracycline_SecMetBiosynth"/>
</dbReference>
<protein>
    <submittedName>
        <fullName evidence="2">VOC family protein</fullName>
    </submittedName>
</protein>
<evidence type="ECO:0000313" key="3">
    <source>
        <dbReference type="Proteomes" id="UP000484255"/>
    </source>
</evidence>
<dbReference type="RefSeq" id="WP_163457180.1">
    <property type="nucleotide sequence ID" value="NZ_JAAGOH010000008.1"/>
</dbReference>
<dbReference type="CDD" id="cd07247">
    <property type="entry name" value="SgaA_N_like"/>
    <property type="match status" value="1"/>
</dbReference>
<dbReference type="PANTHER" id="PTHR33993:SF2">
    <property type="entry name" value="VOC DOMAIN-CONTAINING PROTEIN"/>
    <property type="match status" value="1"/>
</dbReference>
<dbReference type="InterPro" id="IPR037523">
    <property type="entry name" value="VOC_core"/>
</dbReference>
<proteinExistence type="predicted"/>
<gene>
    <name evidence="2" type="ORF">G3A44_09025</name>
</gene>
<dbReference type="SUPFAM" id="SSF54593">
    <property type="entry name" value="Glyoxalase/Bleomycin resistance protein/Dihydroxybiphenyl dioxygenase"/>
    <property type="match status" value="1"/>
</dbReference>
<dbReference type="InterPro" id="IPR029068">
    <property type="entry name" value="Glyas_Bleomycin-R_OHBP_Dase"/>
</dbReference>
<accession>A0A7C9PH92</accession>
<dbReference type="InterPro" id="IPR004360">
    <property type="entry name" value="Glyas_Fos-R_dOase_dom"/>
</dbReference>
<comment type="caution">
    <text evidence="2">The sequence shown here is derived from an EMBL/GenBank/DDBJ whole genome shotgun (WGS) entry which is preliminary data.</text>
</comment>
<dbReference type="PANTHER" id="PTHR33993">
    <property type="entry name" value="GLYOXALASE-RELATED"/>
    <property type="match status" value="1"/>
</dbReference>
<organism evidence="2 3">
    <name type="scientific">Ideonella livida</name>
    <dbReference type="NCBI Taxonomy" id="2707176"/>
    <lineage>
        <taxon>Bacteria</taxon>
        <taxon>Pseudomonadati</taxon>
        <taxon>Pseudomonadota</taxon>
        <taxon>Betaproteobacteria</taxon>
        <taxon>Burkholderiales</taxon>
        <taxon>Sphaerotilaceae</taxon>
        <taxon>Ideonella</taxon>
    </lineage>
</organism>
<reference evidence="2 3" key="1">
    <citation type="submission" date="2020-02" db="EMBL/GenBank/DDBJ databases">
        <title>Ideonella bacterium strain TBM-1.</title>
        <authorList>
            <person name="Chen W.-M."/>
        </authorList>
    </citation>
    <scope>NUCLEOTIDE SEQUENCE [LARGE SCALE GENOMIC DNA]</scope>
    <source>
        <strain evidence="2 3">TBM-1</strain>
    </source>
</reference>
<dbReference type="AlphaFoldDB" id="A0A7C9PH92"/>
<dbReference type="Pfam" id="PF00903">
    <property type="entry name" value="Glyoxalase"/>
    <property type="match status" value="1"/>
</dbReference>
<evidence type="ECO:0000313" key="2">
    <source>
        <dbReference type="EMBL" id="NDY91331.1"/>
    </source>
</evidence>
<keyword evidence="3" id="KW-1185">Reference proteome</keyword>
<evidence type="ECO:0000259" key="1">
    <source>
        <dbReference type="PROSITE" id="PS51819"/>
    </source>
</evidence>
<dbReference type="Gene3D" id="3.10.180.10">
    <property type="entry name" value="2,3-Dihydroxybiphenyl 1,2-Dioxygenase, domain 1"/>
    <property type="match status" value="1"/>
</dbReference>
<name>A0A7C9PH92_9BURK</name>
<dbReference type="EMBL" id="JAAGOH010000008">
    <property type="protein sequence ID" value="NDY91331.1"/>
    <property type="molecule type" value="Genomic_DNA"/>
</dbReference>
<dbReference type="Proteomes" id="UP000484255">
    <property type="component" value="Unassembled WGS sequence"/>
</dbReference>
<dbReference type="PROSITE" id="PS51819">
    <property type="entry name" value="VOC"/>
    <property type="match status" value="1"/>
</dbReference>